<feature type="non-terminal residue" evidence="2">
    <location>
        <position position="1"/>
    </location>
</feature>
<keyword evidence="3" id="KW-1185">Reference proteome</keyword>
<dbReference type="OrthoDB" id="4062651at2759"/>
<accession>C1ML10</accession>
<dbReference type="EMBL" id="GG663736">
    <property type="protein sequence ID" value="EEH59852.1"/>
    <property type="molecule type" value="Genomic_DNA"/>
</dbReference>
<dbReference type="Pfam" id="PF07714">
    <property type="entry name" value="PK_Tyr_Ser-Thr"/>
    <property type="match status" value="1"/>
</dbReference>
<dbReference type="GeneID" id="9681386"/>
<evidence type="ECO:0000313" key="2">
    <source>
        <dbReference type="EMBL" id="EEH59852.1"/>
    </source>
</evidence>
<evidence type="ECO:0000313" key="3">
    <source>
        <dbReference type="Proteomes" id="UP000001876"/>
    </source>
</evidence>
<dbReference type="GO" id="GO:0004672">
    <property type="term" value="F:protein kinase activity"/>
    <property type="evidence" value="ECO:0007669"/>
    <property type="project" value="InterPro"/>
</dbReference>
<gene>
    <name evidence="2" type="ORF">MICPUCDRAFT_6230</name>
</gene>
<dbReference type="InterPro" id="IPR008271">
    <property type="entry name" value="Ser/Thr_kinase_AS"/>
</dbReference>
<dbReference type="Gene3D" id="1.10.510.10">
    <property type="entry name" value="Transferase(Phosphotransferase) domain 1"/>
    <property type="match status" value="1"/>
</dbReference>
<dbReference type="STRING" id="564608.C1ML10"/>
<sequence>SQIATGMSYLMHLGVIHGDLKASNVLLHPDKGRVSNWCAKIADFGSANLLHPPETFTLMSRVNGTVSHMAPELLKDRRASHASDVYSFAIVLWEIMARGAAAFEGVTPVNIIVAVTRHDLRPLFPRLTFSPVLNLATRCWQADYASRPSFHKIVSEV</sequence>
<organism evidence="3">
    <name type="scientific">Micromonas pusilla (strain CCMP1545)</name>
    <name type="common">Picoplanktonic green alga</name>
    <dbReference type="NCBI Taxonomy" id="564608"/>
    <lineage>
        <taxon>Eukaryota</taxon>
        <taxon>Viridiplantae</taxon>
        <taxon>Chlorophyta</taxon>
        <taxon>Mamiellophyceae</taxon>
        <taxon>Mamiellales</taxon>
        <taxon>Mamiellaceae</taxon>
        <taxon>Micromonas</taxon>
    </lineage>
</organism>
<dbReference type="eggNOG" id="KOG0192">
    <property type="taxonomic scope" value="Eukaryota"/>
</dbReference>
<proteinExistence type="predicted"/>
<dbReference type="PROSITE" id="PS00108">
    <property type="entry name" value="PROTEIN_KINASE_ST"/>
    <property type="match status" value="1"/>
</dbReference>
<dbReference type="AlphaFoldDB" id="C1ML10"/>
<dbReference type="GO" id="GO:0005737">
    <property type="term" value="C:cytoplasm"/>
    <property type="evidence" value="ECO:0007669"/>
    <property type="project" value="TreeGrafter"/>
</dbReference>
<dbReference type="OMA" id="RNSHEHE"/>
<protein>
    <submittedName>
        <fullName evidence="2">Predicted protein</fullName>
    </submittedName>
</protein>
<dbReference type="InterPro" id="IPR001245">
    <property type="entry name" value="Ser-Thr/Tyr_kinase_cat_dom"/>
</dbReference>
<dbReference type="RefSeq" id="XP_003056476.1">
    <property type="nucleotide sequence ID" value="XM_003056430.1"/>
</dbReference>
<dbReference type="PANTHER" id="PTHR23257">
    <property type="entry name" value="SERINE-THREONINE PROTEIN KINASE"/>
    <property type="match status" value="1"/>
</dbReference>
<dbReference type="PRINTS" id="PR00109">
    <property type="entry name" value="TYRKINASE"/>
</dbReference>
<dbReference type="InterPro" id="IPR050167">
    <property type="entry name" value="Ser_Thr_protein_kinase"/>
</dbReference>
<dbReference type="InterPro" id="IPR000719">
    <property type="entry name" value="Prot_kinase_dom"/>
</dbReference>
<dbReference type="InterPro" id="IPR011009">
    <property type="entry name" value="Kinase-like_dom_sf"/>
</dbReference>
<dbReference type="Proteomes" id="UP000001876">
    <property type="component" value="Unassembled WGS sequence"/>
</dbReference>
<name>C1ML10_MICPC</name>
<dbReference type="PROSITE" id="PS50011">
    <property type="entry name" value="PROTEIN_KINASE_DOM"/>
    <property type="match status" value="1"/>
</dbReference>
<dbReference type="KEGG" id="mpp:MICPUCDRAFT_6230"/>
<dbReference type="GO" id="GO:0007165">
    <property type="term" value="P:signal transduction"/>
    <property type="evidence" value="ECO:0007669"/>
    <property type="project" value="TreeGrafter"/>
</dbReference>
<reference evidence="2 3" key="1">
    <citation type="journal article" date="2009" name="Science">
        <title>Green evolution and dynamic adaptations revealed by genomes of the marine picoeukaryotes Micromonas.</title>
        <authorList>
            <person name="Worden A.Z."/>
            <person name="Lee J.H."/>
            <person name="Mock T."/>
            <person name="Rouze P."/>
            <person name="Simmons M.P."/>
            <person name="Aerts A.L."/>
            <person name="Allen A.E."/>
            <person name="Cuvelier M.L."/>
            <person name="Derelle E."/>
            <person name="Everett M.V."/>
            <person name="Foulon E."/>
            <person name="Grimwood J."/>
            <person name="Gundlach H."/>
            <person name="Henrissat B."/>
            <person name="Napoli C."/>
            <person name="McDonald S.M."/>
            <person name="Parker M.S."/>
            <person name="Rombauts S."/>
            <person name="Salamov A."/>
            <person name="Von Dassow P."/>
            <person name="Badger J.H."/>
            <person name="Coutinho P.M."/>
            <person name="Demir E."/>
            <person name="Dubchak I."/>
            <person name="Gentemann C."/>
            <person name="Eikrem W."/>
            <person name="Gready J.E."/>
            <person name="John U."/>
            <person name="Lanier W."/>
            <person name="Lindquist E.A."/>
            <person name="Lucas S."/>
            <person name="Mayer K.F."/>
            <person name="Moreau H."/>
            <person name="Not F."/>
            <person name="Otillar R."/>
            <person name="Panaud O."/>
            <person name="Pangilinan J."/>
            <person name="Paulsen I."/>
            <person name="Piegu B."/>
            <person name="Poliakov A."/>
            <person name="Robbens S."/>
            <person name="Schmutz J."/>
            <person name="Toulza E."/>
            <person name="Wyss T."/>
            <person name="Zelensky A."/>
            <person name="Zhou K."/>
            <person name="Armbrust E.V."/>
            <person name="Bhattacharya D."/>
            <person name="Goodenough U.W."/>
            <person name="Van de Peer Y."/>
            <person name="Grigoriev I.V."/>
        </authorList>
    </citation>
    <scope>NUCLEOTIDE SEQUENCE [LARGE SCALE GENOMIC DNA]</scope>
    <source>
        <strain evidence="2 3">CCMP1545</strain>
    </source>
</reference>
<feature type="domain" description="Protein kinase" evidence="1">
    <location>
        <begin position="1"/>
        <end position="157"/>
    </location>
</feature>
<evidence type="ECO:0000259" key="1">
    <source>
        <dbReference type="PROSITE" id="PS50011"/>
    </source>
</evidence>
<dbReference type="SMART" id="SM00220">
    <property type="entry name" value="S_TKc"/>
    <property type="match status" value="1"/>
</dbReference>
<dbReference type="GO" id="GO:0005524">
    <property type="term" value="F:ATP binding"/>
    <property type="evidence" value="ECO:0007669"/>
    <property type="project" value="InterPro"/>
</dbReference>
<dbReference type="SUPFAM" id="SSF56112">
    <property type="entry name" value="Protein kinase-like (PK-like)"/>
    <property type="match status" value="1"/>
</dbReference>
<feature type="non-terminal residue" evidence="2">
    <location>
        <position position="157"/>
    </location>
</feature>